<dbReference type="NCBIfam" id="NF006772">
    <property type="entry name" value="PRK09290.2-1"/>
    <property type="match status" value="1"/>
</dbReference>
<evidence type="ECO:0000313" key="6">
    <source>
        <dbReference type="Proteomes" id="UP000637002"/>
    </source>
</evidence>
<keyword evidence="3" id="KW-0479">Metal-binding</keyword>
<protein>
    <submittedName>
        <fullName evidence="5">Zn-dependent hydrolase</fullName>
    </submittedName>
</protein>
<feature type="binding site" evidence="3">
    <location>
        <position position="141"/>
    </location>
    <ligand>
        <name>Zn(2+)</name>
        <dbReference type="ChEBI" id="CHEBI:29105"/>
        <label>2</label>
    </ligand>
</feature>
<dbReference type="SUPFAM" id="SSF53187">
    <property type="entry name" value="Zn-dependent exopeptidases"/>
    <property type="match status" value="1"/>
</dbReference>
<reference evidence="5" key="1">
    <citation type="journal article" date="2014" name="Int. J. Syst. Evol. Microbiol.">
        <title>Complete genome sequence of Corynebacterium casei LMG S-19264T (=DSM 44701T), isolated from a smear-ripened cheese.</title>
        <authorList>
            <consortium name="US DOE Joint Genome Institute (JGI-PGF)"/>
            <person name="Walter F."/>
            <person name="Albersmeier A."/>
            <person name="Kalinowski J."/>
            <person name="Ruckert C."/>
        </authorList>
    </citation>
    <scope>NUCLEOTIDE SEQUENCE</scope>
    <source>
        <strain evidence="5">CGMCC 1.12919</strain>
    </source>
</reference>
<dbReference type="EMBL" id="BMGG01000009">
    <property type="protein sequence ID" value="GGC85090.1"/>
    <property type="molecule type" value="Genomic_DNA"/>
</dbReference>
<comment type="caution">
    <text evidence="5">The sequence shown here is derived from an EMBL/GenBank/DDBJ whole genome shotgun (WGS) entry which is preliminary data.</text>
</comment>
<dbReference type="NCBIfam" id="TIGR01879">
    <property type="entry name" value="hydantase"/>
    <property type="match status" value="1"/>
</dbReference>
<dbReference type="CDD" id="cd03884">
    <property type="entry name" value="M20_bAS"/>
    <property type="match status" value="1"/>
</dbReference>
<comment type="similarity">
    <text evidence="1">Belongs to the peptidase M20 family.</text>
</comment>
<dbReference type="PANTHER" id="PTHR32494:SF5">
    <property type="entry name" value="ALLANTOATE AMIDOHYDROLASE"/>
    <property type="match status" value="1"/>
</dbReference>
<comment type="cofactor">
    <cofactor evidence="3">
        <name>Zn(2+)</name>
        <dbReference type="ChEBI" id="CHEBI:29105"/>
    </cofactor>
    <text evidence="3">Binds 2 Zn(2+) ions per subunit.</text>
</comment>
<proteinExistence type="inferred from homology"/>
<dbReference type="InterPro" id="IPR011650">
    <property type="entry name" value="Peptidase_M20_dimer"/>
</dbReference>
<dbReference type="Pfam" id="PF07687">
    <property type="entry name" value="M20_dimer"/>
    <property type="match status" value="1"/>
</dbReference>
<dbReference type="InterPro" id="IPR010158">
    <property type="entry name" value="Amidase_Cbmase"/>
</dbReference>
<dbReference type="Gene3D" id="3.40.630.10">
    <property type="entry name" value="Zn peptidases"/>
    <property type="match status" value="1"/>
</dbReference>
<evidence type="ECO:0000256" key="1">
    <source>
        <dbReference type="ARBA" id="ARBA00006153"/>
    </source>
</evidence>
<dbReference type="SUPFAM" id="SSF55031">
    <property type="entry name" value="Bacterial exopeptidase dimerisation domain"/>
    <property type="match status" value="1"/>
</dbReference>
<feature type="binding site" evidence="3">
    <location>
        <position position="392"/>
    </location>
    <ligand>
        <name>Zn(2+)</name>
        <dbReference type="ChEBI" id="CHEBI:29105"/>
        <label>2</label>
    </ligand>
</feature>
<evidence type="ECO:0000256" key="2">
    <source>
        <dbReference type="ARBA" id="ARBA00022801"/>
    </source>
</evidence>
<feature type="binding site" evidence="3">
    <location>
        <position position="102"/>
    </location>
    <ligand>
        <name>Zn(2+)</name>
        <dbReference type="ChEBI" id="CHEBI:29105"/>
        <label>2</label>
    </ligand>
</feature>
<dbReference type="InterPro" id="IPR002933">
    <property type="entry name" value="Peptidase_M20"/>
</dbReference>
<evidence type="ECO:0000259" key="4">
    <source>
        <dbReference type="Pfam" id="PF07687"/>
    </source>
</evidence>
<dbReference type="GO" id="GO:0046872">
    <property type="term" value="F:metal ion binding"/>
    <property type="evidence" value="ECO:0007669"/>
    <property type="project" value="UniProtKB-KW"/>
</dbReference>
<keyword evidence="2 5" id="KW-0378">Hydrolase</keyword>
<keyword evidence="3" id="KW-0862">Zinc</keyword>
<feature type="domain" description="Peptidase M20 dimerisation" evidence="4">
    <location>
        <begin position="222"/>
        <end position="321"/>
    </location>
</feature>
<dbReference type="PANTHER" id="PTHR32494">
    <property type="entry name" value="ALLANTOATE DEIMINASE-RELATED"/>
    <property type="match status" value="1"/>
</dbReference>
<dbReference type="GO" id="GO:0016813">
    <property type="term" value="F:hydrolase activity, acting on carbon-nitrogen (but not peptide) bonds, in linear amidines"/>
    <property type="evidence" value="ECO:0007669"/>
    <property type="project" value="InterPro"/>
</dbReference>
<feature type="binding site" evidence="3">
    <location>
        <position position="200"/>
    </location>
    <ligand>
        <name>Zn(2+)</name>
        <dbReference type="ChEBI" id="CHEBI:29105"/>
        <label>1</label>
    </ligand>
</feature>
<organism evidence="5 6">
    <name type="scientific">Chelatococcus reniformis</name>
    <dbReference type="NCBI Taxonomy" id="1494448"/>
    <lineage>
        <taxon>Bacteria</taxon>
        <taxon>Pseudomonadati</taxon>
        <taxon>Pseudomonadota</taxon>
        <taxon>Alphaproteobacteria</taxon>
        <taxon>Hyphomicrobiales</taxon>
        <taxon>Chelatococcaceae</taxon>
        <taxon>Chelatococcus</taxon>
    </lineage>
</organism>
<dbReference type="Gene3D" id="3.30.70.360">
    <property type="match status" value="1"/>
</dbReference>
<dbReference type="InterPro" id="IPR036264">
    <property type="entry name" value="Bact_exopeptidase_dim_dom"/>
</dbReference>
<reference evidence="5" key="2">
    <citation type="submission" date="2020-09" db="EMBL/GenBank/DDBJ databases">
        <authorList>
            <person name="Sun Q."/>
            <person name="Zhou Y."/>
        </authorList>
    </citation>
    <scope>NUCLEOTIDE SEQUENCE</scope>
    <source>
        <strain evidence="5">CGMCC 1.12919</strain>
    </source>
</reference>
<feature type="binding site" evidence="3">
    <location>
        <position position="91"/>
    </location>
    <ligand>
        <name>Zn(2+)</name>
        <dbReference type="ChEBI" id="CHEBI:29105"/>
        <label>1</label>
    </ligand>
</feature>
<dbReference type="PIRSF" id="PIRSF001235">
    <property type="entry name" value="Amidase_carbamoylase"/>
    <property type="match status" value="1"/>
</dbReference>
<name>A0A916XNA1_9HYPH</name>
<dbReference type="AlphaFoldDB" id="A0A916XNA1"/>
<evidence type="ECO:0000313" key="5">
    <source>
        <dbReference type="EMBL" id="GGC85090.1"/>
    </source>
</evidence>
<feature type="binding site" evidence="3">
    <location>
        <position position="102"/>
    </location>
    <ligand>
        <name>Zn(2+)</name>
        <dbReference type="ChEBI" id="CHEBI:29105"/>
        <label>1</label>
    </ligand>
</feature>
<accession>A0A916XNA1</accession>
<dbReference type="Pfam" id="PF01546">
    <property type="entry name" value="Peptidase_M20"/>
    <property type="match status" value="1"/>
</dbReference>
<sequence>MPEVTSEASSFPPVDGEAHHRLMDELSALGGGSDGSMNRQALSAADGAARDWLAAWMKTRGLRLQVDPIGNMFGFLEWAGPDAPWIMTGSHIDSQPNGGRFDGAYGVVAACSAIEAIQREVAQSGIAPRANFIVVNWTNEEGARFQPSLLGSGVNSGEHTLQFALARKDGDGVSVGDALQAIGYAGTAERVVPDALIELHIEGADHLEKAGKRFAAFDRFWGATKYRLAFLGRQAHTAPTPMAERKDALLAAAYLIAELRAIADEGGIGLHTSVGRLEVSPNSPNIVPAEAVLFIELRTADPVVLAAAEEKLKARIATSAERAGVGYEVRSIDRRRAGAFDSRLYALAEETAAALGHETVRLTSVGGHDSISMAAVTPALVIGVPSVNGVIHHPDEFTTPEDRLLGVEILAGMLWRFCRDGNLLEA</sequence>
<dbReference type="RefSeq" id="WP_188611774.1">
    <property type="nucleotide sequence ID" value="NZ_BMGG01000009.1"/>
</dbReference>
<gene>
    <name evidence="5" type="ORF">GCM10010994_48700</name>
</gene>
<evidence type="ECO:0000256" key="3">
    <source>
        <dbReference type="PIRSR" id="PIRSR001235-1"/>
    </source>
</evidence>
<keyword evidence="6" id="KW-1185">Reference proteome</keyword>
<dbReference type="Proteomes" id="UP000637002">
    <property type="component" value="Unassembled WGS sequence"/>
</dbReference>